<dbReference type="Proteomes" id="UP000192277">
    <property type="component" value="Unassembled WGS sequence"/>
</dbReference>
<keyword evidence="2" id="KW-1185">Reference proteome</keyword>
<proteinExistence type="predicted"/>
<dbReference type="EMBL" id="LWBO01000010">
    <property type="protein sequence ID" value="OQP49679.1"/>
    <property type="molecule type" value="Genomic_DNA"/>
</dbReference>
<evidence type="ECO:0000313" key="2">
    <source>
        <dbReference type="Proteomes" id="UP000192277"/>
    </source>
</evidence>
<reference evidence="1 2" key="1">
    <citation type="submission" date="2016-04" db="EMBL/GenBank/DDBJ databases">
        <authorList>
            <person name="Chen L."/>
            <person name="Zhuang W."/>
            <person name="Wang G."/>
        </authorList>
    </citation>
    <scope>NUCLEOTIDE SEQUENCE [LARGE SCALE GENOMIC DNA]</scope>
    <source>
        <strain evidence="2">GR20</strain>
    </source>
</reference>
<organism evidence="1 2">
    <name type="scientific">Niastella koreensis</name>
    <dbReference type="NCBI Taxonomy" id="354356"/>
    <lineage>
        <taxon>Bacteria</taxon>
        <taxon>Pseudomonadati</taxon>
        <taxon>Bacteroidota</taxon>
        <taxon>Chitinophagia</taxon>
        <taxon>Chitinophagales</taxon>
        <taxon>Chitinophagaceae</taxon>
        <taxon>Niastella</taxon>
    </lineage>
</organism>
<comment type="caution">
    <text evidence="1">The sequence shown here is derived from an EMBL/GenBank/DDBJ whole genome shotgun (WGS) entry which is preliminary data.</text>
</comment>
<gene>
    <name evidence="1" type="ORF">A4D02_28455</name>
</gene>
<sequence length="114" mass="13719">MRCQGPIKQGRADRKFCSEGCKNEYHNNQKAESRNEIIRIEKALKNNRRILKKVLGVKHEEIVTRETLLKMGFEFTYHTHHVLSSYQKNEYTFCYNYGYRKIDEERLKVVKSFK</sequence>
<evidence type="ECO:0008006" key="3">
    <source>
        <dbReference type="Google" id="ProtNLM"/>
    </source>
</evidence>
<evidence type="ECO:0000313" key="1">
    <source>
        <dbReference type="EMBL" id="OQP49679.1"/>
    </source>
</evidence>
<name>A0ABX3NYE5_9BACT</name>
<accession>A0ABX3NYE5</accession>
<protein>
    <recommendedName>
        <fullName evidence="3">DUF2116 family Zn-ribbon domain-containing protein</fullName>
    </recommendedName>
</protein>